<reference evidence="2 3" key="1">
    <citation type="submission" date="2020-04" db="EMBL/GenBank/DDBJ databases">
        <title>Perkinsus olseni comparative genomics.</title>
        <authorList>
            <person name="Bogema D.R."/>
        </authorList>
    </citation>
    <scope>NUCLEOTIDE SEQUENCE [LARGE SCALE GENOMIC DNA]</scope>
    <source>
        <strain evidence="2">ATCC PRA-179</strain>
    </source>
</reference>
<dbReference type="GO" id="GO:0050577">
    <property type="term" value="F:GDP-L-fucose synthase activity"/>
    <property type="evidence" value="ECO:0007669"/>
    <property type="project" value="TreeGrafter"/>
</dbReference>
<name>A0A7J6LGP8_PEROL</name>
<feature type="domain" description="NAD-dependent epimerase/dehydratase" evidence="1">
    <location>
        <begin position="27"/>
        <end position="244"/>
    </location>
</feature>
<evidence type="ECO:0000259" key="1">
    <source>
        <dbReference type="Pfam" id="PF01370"/>
    </source>
</evidence>
<dbReference type="Proteomes" id="UP000570595">
    <property type="component" value="Unassembled WGS sequence"/>
</dbReference>
<proteinExistence type="predicted"/>
<sequence length="350" mass="39117">MSESVRNVAKLNPSSPGGNAEWHFVHSGDADLRDCDATAALFDRQARAVKPTHLVHLAARVGGLFANMQDNLGFFEDNLKLNSNVLRSAARVGGAYEPDLEPGIRRRVTDEIFVKVKNAVFCLSTCVFPAAAKLPITEADLHQGPPHFSNEGYAYSKRMMECEVRYYRKAYNLPNWLCVVPTNIYGPYDNFHLVNSHVIPALIRKCYEAKERGEAFVVLGTGKPLRQFIYSMDMARIILRLLFQPPQTGDVDPKASPAPDIISYICCGDENSEDGELSIADVAKSIAKAMEFRGDLEFDETKSDGIFRKTASNGRLRNEVLPSDFKFTPFDEGIAETCEWFVENHEKARV</sequence>
<dbReference type="InterPro" id="IPR001509">
    <property type="entry name" value="Epimerase_deHydtase"/>
</dbReference>
<dbReference type="EMBL" id="JABAHT010000308">
    <property type="protein sequence ID" value="KAF4658467.1"/>
    <property type="molecule type" value="Genomic_DNA"/>
</dbReference>
<dbReference type="Gene3D" id="3.40.50.720">
    <property type="entry name" value="NAD(P)-binding Rossmann-like Domain"/>
    <property type="match status" value="1"/>
</dbReference>
<dbReference type="PANTHER" id="PTHR43238">
    <property type="entry name" value="GDP-L-FUCOSE SYNTHASE"/>
    <property type="match status" value="1"/>
</dbReference>
<comment type="caution">
    <text evidence="2">The sequence shown here is derived from an EMBL/GenBank/DDBJ whole genome shotgun (WGS) entry which is preliminary data.</text>
</comment>
<evidence type="ECO:0000313" key="3">
    <source>
        <dbReference type="Proteomes" id="UP000570595"/>
    </source>
</evidence>
<dbReference type="AlphaFoldDB" id="A0A7J6LGP8"/>
<gene>
    <name evidence="2" type="primary">TSTA3</name>
    <name evidence="2" type="ORF">FOZ61_005583</name>
</gene>
<dbReference type="OrthoDB" id="202470at2759"/>
<organism evidence="2 3">
    <name type="scientific">Perkinsus olseni</name>
    <name type="common">Perkinsus atlanticus</name>
    <dbReference type="NCBI Taxonomy" id="32597"/>
    <lineage>
        <taxon>Eukaryota</taxon>
        <taxon>Sar</taxon>
        <taxon>Alveolata</taxon>
        <taxon>Perkinsozoa</taxon>
        <taxon>Perkinsea</taxon>
        <taxon>Perkinsida</taxon>
        <taxon>Perkinsidae</taxon>
        <taxon>Perkinsus</taxon>
    </lineage>
</organism>
<dbReference type="InterPro" id="IPR036291">
    <property type="entry name" value="NAD(P)-bd_dom_sf"/>
</dbReference>
<dbReference type="Pfam" id="PF01370">
    <property type="entry name" value="Epimerase"/>
    <property type="match status" value="1"/>
</dbReference>
<dbReference type="SUPFAM" id="SSF51735">
    <property type="entry name" value="NAD(P)-binding Rossmann-fold domains"/>
    <property type="match status" value="1"/>
</dbReference>
<dbReference type="Gene3D" id="3.90.25.10">
    <property type="entry name" value="UDP-galactose 4-epimerase, domain 1"/>
    <property type="match status" value="1"/>
</dbReference>
<evidence type="ECO:0000313" key="2">
    <source>
        <dbReference type="EMBL" id="KAF4658467.1"/>
    </source>
</evidence>
<protein>
    <submittedName>
        <fullName evidence="2">GDP-L-fucose synthase</fullName>
    </submittedName>
</protein>
<dbReference type="PANTHER" id="PTHR43238:SF1">
    <property type="entry name" value="GDP-L-FUCOSE SYNTHASE"/>
    <property type="match status" value="1"/>
</dbReference>
<accession>A0A7J6LGP8</accession>